<reference evidence="5" key="1">
    <citation type="journal article" date="2017" name="Genome Announc.">
        <title>Draft Genome Sequence of Pseudoalteromonas piscicida Strain 36Y ROTHPW, an Hypersaline Seawater Isolate from the South Coast of Sonora, Mexico.</title>
        <authorList>
            <person name="Sanchez-Diaz R."/>
            <person name="Molina-Garza Z.J."/>
            <person name="Cruz-Suarez L.E."/>
            <person name="Selvin J."/>
            <person name="Kiran G.S."/>
            <person name="Ibarra-Gamez J.C."/>
            <person name="Gomez-Gil B."/>
            <person name="Galaviz-Silva L."/>
        </authorList>
    </citation>
    <scope>NUCLEOTIDE SEQUENCE [LARGE SCALE GENOMIC DNA]</scope>
    <source>
        <strain evidence="5">36Y_RITHPW</strain>
    </source>
</reference>
<dbReference type="EMBL" id="PNEL01000014">
    <property type="protein sequence ID" value="TMN79685.1"/>
    <property type="molecule type" value="Genomic_DNA"/>
</dbReference>
<dbReference type="PRINTS" id="PR00033">
    <property type="entry name" value="HTHASNC"/>
</dbReference>
<reference evidence="7" key="4">
    <citation type="journal article" date="2019" name="Genome Announc.">
        <title>Draft Genome Sequence of Pseudoalteromonas piscicida Strain 36Y ROTHPW, an Hypersaline Seawater Isolate from the South Coast of Sonora, Mexico.</title>
        <authorList>
            <person name="Sanchez-Diaz R."/>
            <person name="Molina-Garza Z.J."/>
            <person name="Cruz-Suarez L.E."/>
            <person name="Selvin J."/>
            <person name="Kiran G.S."/>
            <person name="Ibarra-Gamez J.C."/>
            <person name="Gomez-Gil B."/>
            <person name="Galaviz-Silva L."/>
        </authorList>
    </citation>
    <scope>NUCLEOTIDE SEQUENCE [LARGE SCALE GENOMIC DNA]</scope>
    <source>
        <strain evidence="7">36Y_RITHPW</strain>
    </source>
</reference>
<sequence length="152" mass="17261">MSLNQVDRQILALLQQDASLSTAEIADKVGLSQSPCWRRIAKLEQDGYIKGKVALLDEKKLGFDMLVYAHVRLSNHGRNNLAEFEKLILSYDEVTECYSMAGTMDFMLRIISKGIEGYEQFVRDNLLNLEFVQEVHSNVTMTCVKRSTSLPL</sequence>
<dbReference type="InterPro" id="IPR000485">
    <property type="entry name" value="AsnC-type_HTH_dom"/>
</dbReference>
<dbReference type="GeneID" id="98335686"/>
<dbReference type="InterPro" id="IPR011008">
    <property type="entry name" value="Dimeric_a/b-barrel"/>
</dbReference>
<dbReference type="Gene3D" id="3.30.70.920">
    <property type="match status" value="1"/>
</dbReference>
<dbReference type="Pfam" id="PF01037">
    <property type="entry name" value="AsnC_trans_reg"/>
    <property type="match status" value="1"/>
</dbReference>
<feature type="domain" description="HTH asnC-type" evidence="4">
    <location>
        <begin position="3"/>
        <end position="64"/>
    </location>
</feature>
<evidence type="ECO:0000259" key="4">
    <source>
        <dbReference type="PROSITE" id="PS50956"/>
    </source>
</evidence>
<dbReference type="RefSeq" id="WP_010376979.1">
    <property type="nucleotide sequence ID" value="NZ_CP011924.1"/>
</dbReference>
<keyword evidence="7" id="KW-1185">Reference proteome</keyword>
<dbReference type="InterPro" id="IPR019888">
    <property type="entry name" value="Tscrpt_reg_AsnC-like"/>
</dbReference>
<organism evidence="5 7">
    <name type="scientific">Pseudoalteromonas piscicida</name>
    <dbReference type="NCBI Taxonomy" id="43662"/>
    <lineage>
        <taxon>Bacteria</taxon>
        <taxon>Pseudomonadati</taxon>
        <taxon>Pseudomonadota</taxon>
        <taxon>Gammaproteobacteria</taxon>
        <taxon>Alteromonadales</taxon>
        <taxon>Pseudoalteromonadaceae</taxon>
        <taxon>Pseudoalteromonas</taxon>
    </lineage>
</organism>
<dbReference type="GO" id="GO:0043200">
    <property type="term" value="P:response to amino acid"/>
    <property type="evidence" value="ECO:0007669"/>
    <property type="project" value="TreeGrafter"/>
</dbReference>
<dbReference type="Proteomes" id="UP000305423">
    <property type="component" value="Unassembled WGS sequence"/>
</dbReference>
<dbReference type="InterPro" id="IPR036390">
    <property type="entry name" value="WH_DNA-bd_sf"/>
</dbReference>
<reference evidence="6" key="6">
    <citation type="submission" date="2019-09" db="EMBL/GenBank/DDBJ databases">
        <title>Co-occurence of chitin degradation, pigmentation and bioactivity in marine Pseudoalteromonas.</title>
        <authorList>
            <person name="Sonnenschein E.C."/>
            <person name="Bech P.K."/>
        </authorList>
    </citation>
    <scope>NUCLEOTIDE SEQUENCE</scope>
    <source>
        <strain evidence="6">S1607</strain>
    </source>
</reference>
<accession>A0A0F4Q969</accession>
<dbReference type="InterPro" id="IPR011991">
    <property type="entry name" value="ArsR-like_HTH"/>
</dbReference>
<dbReference type="AlphaFoldDB" id="A0A0F4Q969"/>
<comment type="caution">
    <text evidence="5">The sequence shown here is derived from an EMBL/GenBank/DDBJ whole genome shotgun (WGS) entry which is preliminary data.</text>
</comment>
<protein>
    <submittedName>
        <fullName evidence="5">Lrp/AsnC family transcriptional regulator</fullName>
    </submittedName>
</protein>
<dbReference type="CDD" id="cd00090">
    <property type="entry name" value="HTH_ARSR"/>
    <property type="match status" value="1"/>
</dbReference>
<dbReference type="EMBL" id="NKHF01000079">
    <property type="protein sequence ID" value="PCK30515.1"/>
    <property type="molecule type" value="Genomic_DNA"/>
</dbReference>
<name>A0A0F4Q969_PSEO7</name>
<reference evidence="6 8" key="3">
    <citation type="submission" date="2017-12" db="EMBL/GenBank/DDBJ databases">
        <authorList>
            <person name="Paulsen S."/>
            <person name="Gram L.K."/>
        </authorList>
    </citation>
    <scope>NUCLEOTIDE SEQUENCE [LARGE SCALE GENOMIC DNA]</scope>
    <source>
        <strain evidence="6 8">S1607</strain>
    </source>
</reference>
<evidence type="ECO:0000313" key="6">
    <source>
        <dbReference type="EMBL" id="TMN79685.1"/>
    </source>
</evidence>
<dbReference type="Pfam" id="PF13412">
    <property type="entry name" value="HTH_24"/>
    <property type="match status" value="1"/>
</dbReference>
<dbReference type="STRING" id="43662.TW75_04725"/>
<reference evidence="5" key="2">
    <citation type="submission" date="2017-06" db="EMBL/GenBank/DDBJ databases">
        <authorList>
            <person name="Kim H.J."/>
            <person name="Triplett B.A."/>
        </authorList>
    </citation>
    <scope>NUCLEOTIDE SEQUENCE</scope>
    <source>
        <strain evidence="5">36Y_RITHPW</strain>
    </source>
</reference>
<dbReference type="PANTHER" id="PTHR30154:SF17">
    <property type="entry name" value="DNA-BINDING TRANSCRIPTIONAL ACTIVATOR DECR"/>
    <property type="match status" value="1"/>
</dbReference>
<dbReference type="InterPro" id="IPR036388">
    <property type="entry name" value="WH-like_DNA-bd_sf"/>
</dbReference>
<dbReference type="OrthoDB" id="166264at2"/>
<evidence type="ECO:0000256" key="3">
    <source>
        <dbReference type="ARBA" id="ARBA00023163"/>
    </source>
</evidence>
<proteinExistence type="predicted"/>
<evidence type="ECO:0000256" key="1">
    <source>
        <dbReference type="ARBA" id="ARBA00023015"/>
    </source>
</evidence>
<reference evidence="8" key="5">
    <citation type="submission" date="2019-06" db="EMBL/GenBank/DDBJ databases">
        <title>Co-occurence of chitin degradation, pigmentation and bioactivity in marine Pseudoalteromonas.</title>
        <authorList>
            <person name="Sonnenschein E.C."/>
            <person name="Bech P.K."/>
        </authorList>
    </citation>
    <scope>NUCLEOTIDE SEQUENCE [LARGE SCALE GENOMIC DNA]</scope>
    <source>
        <strain evidence="8">S1607</strain>
    </source>
</reference>
<gene>
    <name evidence="5" type="ORF">CEX98_17060</name>
    <name evidence="6" type="ORF">CWB74_05785</name>
</gene>
<dbReference type="GO" id="GO:0005829">
    <property type="term" value="C:cytosol"/>
    <property type="evidence" value="ECO:0007669"/>
    <property type="project" value="TreeGrafter"/>
</dbReference>
<dbReference type="InterPro" id="IPR019885">
    <property type="entry name" value="Tscrpt_reg_HTH_AsnC-type_CS"/>
</dbReference>
<evidence type="ECO:0000313" key="7">
    <source>
        <dbReference type="Proteomes" id="UP000228621"/>
    </source>
</evidence>
<keyword evidence="2" id="KW-0238">DNA-binding</keyword>
<dbReference type="Proteomes" id="UP000228621">
    <property type="component" value="Unassembled WGS sequence"/>
</dbReference>
<dbReference type="InterPro" id="IPR019887">
    <property type="entry name" value="Tscrpt_reg_AsnC/Lrp_C"/>
</dbReference>
<dbReference type="PROSITE" id="PS50956">
    <property type="entry name" value="HTH_ASNC_2"/>
    <property type="match status" value="1"/>
</dbReference>
<dbReference type="GO" id="GO:0043565">
    <property type="term" value="F:sequence-specific DNA binding"/>
    <property type="evidence" value="ECO:0007669"/>
    <property type="project" value="InterPro"/>
</dbReference>
<dbReference type="GO" id="GO:0006355">
    <property type="term" value="P:regulation of DNA-templated transcription"/>
    <property type="evidence" value="ECO:0007669"/>
    <property type="project" value="UniProtKB-ARBA"/>
</dbReference>
<keyword evidence="1" id="KW-0805">Transcription regulation</keyword>
<evidence type="ECO:0000313" key="8">
    <source>
        <dbReference type="Proteomes" id="UP000305423"/>
    </source>
</evidence>
<evidence type="ECO:0000313" key="5">
    <source>
        <dbReference type="EMBL" id="PCK30515.1"/>
    </source>
</evidence>
<dbReference type="SUPFAM" id="SSF54909">
    <property type="entry name" value="Dimeric alpha+beta barrel"/>
    <property type="match status" value="1"/>
</dbReference>
<dbReference type="SUPFAM" id="SSF46785">
    <property type="entry name" value="Winged helix' DNA-binding domain"/>
    <property type="match status" value="1"/>
</dbReference>
<dbReference type="SMART" id="SM00344">
    <property type="entry name" value="HTH_ASNC"/>
    <property type="match status" value="1"/>
</dbReference>
<dbReference type="Gene3D" id="1.10.10.10">
    <property type="entry name" value="Winged helix-like DNA-binding domain superfamily/Winged helix DNA-binding domain"/>
    <property type="match status" value="1"/>
</dbReference>
<dbReference type="PROSITE" id="PS00519">
    <property type="entry name" value="HTH_ASNC_1"/>
    <property type="match status" value="1"/>
</dbReference>
<dbReference type="PANTHER" id="PTHR30154">
    <property type="entry name" value="LEUCINE-RESPONSIVE REGULATORY PROTEIN"/>
    <property type="match status" value="1"/>
</dbReference>
<evidence type="ECO:0000256" key="2">
    <source>
        <dbReference type="ARBA" id="ARBA00023125"/>
    </source>
</evidence>
<keyword evidence="3" id="KW-0804">Transcription</keyword>